<dbReference type="HOGENOM" id="CLU_112305_0_0_10"/>
<keyword evidence="3" id="KW-1185">Reference proteome</keyword>
<evidence type="ECO:0000313" key="3">
    <source>
        <dbReference type="Proteomes" id="UP000002011"/>
    </source>
</evidence>
<evidence type="ECO:0000256" key="1">
    <source>
        <dbReference type="SAM" id="Phobius"/>
    </source>
</evidence>
<organism evidence="2 3">
    <name type="scientific">Dyadobacter fermentans (strain ATCC 700827 / DSM 18053 / CIP 107007 / KCTC 52180 / NS114)</name>
    <dbReference type="NCBI Taxonomy" id="471854"/>
    <lineage>
        <taxon>Bacteria</taxon>
        <taxon>Pseudomonadati</taxon>
        <taxon>Bacteroidota</taxon>
        <taxon>Cytophagia</taxon>
        <taxon>Cytophagales</taxon>
        <taxon>Spirosomataceae</taxon>
        <taxon>Dyadobacter</taxon>
    </lineage>
</organism>
<sequence length="163" mass="18440">MKPIVFQEEQKFRPVWMVVILILIEVILVGDLTISILNENAFGPVELIFNLLIALFPAIILLVIYAFNVRLVSTISEEGVHFVWLPFPKKAKTISWQEIKSIQFTTYSFVGYGWRFSSKYGTVNNVSGNKGIALELNNGSKFLIGTQKSADLINTAIEPFNRK</sequence>
<proteinExistence type="predicted"/>
<protein>
    <recommendedName>
        <fullName evidence="4">Bacterial Pleckstrin homology domain-containing protein</fullName>
    </recommendedName>
</protein>
<dbReference type="RefSeq" id="WP_015811367.1">
    <property type="nucleotide sequence ID" value="NC_013037.1"/>
</dbReference>
<keyword evidence="1" id="KW-1133">Transmembrane helix</keyword>
<gene>
    <name evidence="2" type="ordered locus">Dfer_1878</name>
</gene>
<keyword evidence="1" id="KW-0812">Transmembrane</keyword>
<accession>C6VUX6</accession>
<dbReference type="KEGG" id="dfe:Dfer_1878"/>
<dbReference type="EMBL" id="CP001619">
    <property type="protein sequence ID" value="ACT93113.1"/>
    <property type="molecule type" value="Genomic_DNA"/>
</dbReference>
<reference evidence="2 3" key="1">
    <citation type="journal article" date="2009" name="Stand. Genomic Sci.">
        <title>Complete genome sequence of Dyadobacter fermentans type strain (NS114).</title>
        <authorList>
            <person name="Lang E."/>
            <person name="Lapidus A."/>
            <person name="Chertkov O."/>
            <person name="Brettin T."/>
            <person name="Detter J.C."/>
            <person name="Han C."/>
            <person name="Copeland A."/>
            <person name="Glavina Del Rio T."/>
            <person name="Nolan M."/>
            <person name="Chen F."/>
            <person name="Lucas S."/>
            <person name="Tice H."/>
            <person name="Cheng J.F."/>
            <person name="Land M."/>
            <person name="Hauser L."/>
            <person name="Chang Y.J."/>
            <person name="Jeffries C.D."/>
            <person name="Kopitz M."/>
            <person name="Bruce D."/>
            <person name="Goodwin L."/>
            <person name="Pitluck S."/>
            <person name="Ovchinnikova G."/>
            <person name="Pati A."/>
            <person name="Ivanova N."/>
            <person name="Mavrommatis K."/>
            <person name="Chen A."/>
            <person name="Palaniappan K."/>
            <person name="Chain P."/>
            <person name="Bristow J."/>
            <person name="Eisen J.A."/>
            <person name="Markowitz V."/>
            <person name="Hugenholtz P."/>
            <person name="Goker M."/>
            <person name="Rohde M."/>
            <person name="Kyrpides N.C."/>
            <person name="Klenk H.P."/>
        </authorList>
    </citation>
    <scope>NUCLEOTIDE SEQUENCE [LARGE SCALE GENOMIC DNA]</scope>
    <source>
        <strain evidence="3">ATCC 700827 / DSM 18053 / CIP 107007 / KCTC 52180 / NS114</strain>
    </source>
</reference>
<feature type="transmembrane region" description="Helical" evidence="1">
    <location>
        <begin position="12"/>
        <end position="36"/>
    </location>
</feature>
<dbReference type="STRING" id="471854.Dfer_1878"/>
<dbReference type="AlphaFoldDB" id="C6VUX6"/>
<dbReference type="OrthoDB" id="582675at2"/>
<evidence type="ECO:0000313" key="2">
    <source>
        <dbReference type="EMBL" id="ACT93113.1"/>
    </source>
</evidence>
<feature type="transmembrane region" description="Helical" evidence="1">
    <location>
        <begin position="48"/>
        <end position="67"/>
    </location>
</feature>
<name>C6VUX6_DYAFD</name>
<keyword evidence="1" id="KW-0472">Membrane</keyword>
<evidence type="ECO:0008006" key="4">
    <source>
        <dbReference type="Google" id="ProtNLM"/>
    </source>
</evidence>
<dbReference type="Proteomes" id="UP000002011">
    <property type="component" value="Chromosome"/>
</dbReference>